<sequence length="307" mass="32338">GGGQMRFGLLWGAAPPPPQPQPAAPDIKPLSAQKWEVPGAARGRSCVVCCGQRPRDLYSLLQSMGSQPGTATGKTIFLAGGDRPACLAALEVDEQSPGGGGGALSYISSVAVSVSSGVLGLARTARNVAAAPLALRDGLKYLMMTNPLQLAAAAVGATSSALTTHTTGSSHNSPAQPLADFADAAAGQRAPATGLWRRHRDDGRAVLSLSPAPHGSLVAAVDSLGRVMLVEVGGLLVSRMWKGYRDAQVGWLEVPSSRVARFMQRQQQQQQQQHQKHPADCPRDRNDHHHHKDSPPQDGFSQQHEDE</sequence>
<keyword evidence="4" id="KW-1185">Reference proteome</keyword>
<dbReference type="InterPro" id="IPR032839">
    <property type="entry name" value="RAB3GAP_N"/>
</dbReference>
<organism evidence="3 4">
    <name type="scientific">Astrephomene gubernaculifera</name>
    <dbReference type="NCBI Taxonomy" id="47775"/>
    <lineage>
        <taxon>Eukaryota</taxon>
        <taxon>Viridiplantae</taxon>
        <taxon>Chlorophyta</taxon>
        <taxon>core chlorophytes</taxon>
        <taxon>Chlorophyceae</taxon>
        <taxon>CS clade</taxon>
        <taxon>Chlamydomonadales</taxon>
        <taxon>Astrephomenaceae</taxon>
        <taxon>Astrephomene</taxon>
    </lineage>
</organism>
<evidence type="ECO:0000256" key="1">
    <source>
        <dbReference type="SAM" id="MobiDB-lite"/>
    </source>
</evidence>
<gene>
    <name evidence="3" type="ORF">Agub_g9715</name>
</gene>
<dbReference type="EMBL" id="BMAR01000021">
    <property type="protein sequence ID" value="GFR47915.1"/>
    <property type="molecule type" value="Genomic_DNA"/>
</dbReference>
<evidence type="ECO:0000313" key="4">
    <source>
        <dbReference type="Proteomes" id="UP001054857"/>
    </source>
</evidence>
<accession>A0AAD3HPH9</accession>
<feature type="non-terminal residue" evidence="3">
    <location>
        <position position="1"/>
    </location>
</feature>
<feature type="domain" description="Rab3-GAP regulatory subunit N-terminal" evidence="2">
    <location>
        <begin position="150"/>
        <end position="271"/>
    </location>
</feature>
<protein>
    <recommendedName>
        <fullName evidence="2">Rab3-GAP regulatory subunit N-terminal domain-containing protein</fullName>
    </recommendedName>
</protein>
<proteinExistence type="predicted"/>
<feature type="compositionally biased region" description="Low complexity" evidence="1">
    <location>
        <begin position="264"/>
        <end position="273"/>
    </location>
</feature>
<dbReference type="AlphaFoldDB" id="A0AAD3HPH9"/>
<feature type="non-terminal residue" evidence="3">
    <location>
        <position position="307"/>
    </location>
</feature>
<dbReference type="Pfam" id="PF14655">
    <property type="entry name" value="RAB3GAP2_N"/>
    <property type="match status" value="1"/>
</dbReference>
<comment type="caution">
    <text evidence="3">The sequence shown here is derived from an EMBL/GenBank/DDBJ whole genome shotgun (WGS) entry which is preliminary data.</text>
</comment>
<evidence type="ECO:0000313" key="3">
    <source>
        <dbReference type="EMBL" id="GFR47915.1"/>
    </source>
</evidence>
<dbReference type="PANTHER" id="PTHR12472:SF0">
    <property type="entry name" value="RAB3 GTPASE-ACTIVATING PROTEIN NON-CATALYTIC SUBUNIT"/>
    <property type="match status" value="1"/>
</dbReference>
<feature type="compositionally biased region" description="Basic and acidic residues" evidence="1">
    <location>
        <begin position="277"/>
        <end position="287"/>
    </location>
</feature>
<evidence type="ECO:0000259" key="2">
    <source>
        <dbReference type="Pfam" id="PF14655"/>
    </source>
</evidence>
<feature type="region of interest" description="Disordered" evidence="1">
    <location>
        <begin position="262"/>
        <end position="307"/>
    </location>
</feature>
<reference evidence="3 4" key="1">
    <citation type="journal article" date="2021" name="Sci. Rep.">
        <title>Genome sequencing of the multicellular alga Astrephomene provides insights into convergent evolution of germ-soma differentiation.</title>
        <authorList>
            <person name="Yamashita S."/>
            <person name="Yamamoto K."/>
            <person name="Matsuzaki R."/>
            <person name="Suzuki S."/>
            <person name="Yamaguchi H."/>
            <person name="Hirooka S."/>
            <person name="Minakuchi Y."/>
            <person name="Miyagishima S."/>
            <person name="Kawachi M."/>
            <person name="Toyoda A."/>
            <person name="Nozaki H."/>
        </authorList>
    </citation>
    <scope>NUCLEOTIDE SEQUENCE [LARGE SCALE GENOMIC DNA]</scope>
    <source>
        <strain evidence="3 4">NIES-4017</strain>
    </source>
</reference>
<name>A0AAD3HPH9_9CHLO</name>
<dbReference type="PANTHER" id="PTHR12472">
    <property type="entry name" value="RAB3-GAP REGULATORY DOMAIN"/>
    <property type="match status" value="1"/>
</dbReference>
<dbReference type="Proteomes" id="UP001054857">
    <property type="component" value="Unassembled WGS sequence"/>
</dbReference>
<dbReference type="InterPro" id="IPR026059">
    <property type="entry name" value="Rab3GAP2"/>
</dbReference>